<dbReference type="EMBL" id="SHNO01000001">
    <property type="protein sequence ID" value="MCX2977958.1"/>
    <property type="molecule type" value="Genomic_DNA"/>
</dbReference>
<keyword evidence="2" id="KW-1185">Reference proteome</keyword>
<evidence type="ECO:0000313" key="1">
    <source>
        <dbReference type="EMBL" id="MCX2977958.1"/>
    </source>
</evidence>
<sequence>MSGQRGKLTVTPRTWVILSDKQGDNGQVETIVSALPWPVEYRNVYMLPQWVLGKPRYRPSVDHLDMERSDALQAPWPDMIITVGRRPSMAALWVRKQSGNRTRIVLVGKPSGHMLDFSLVVASAENQMPPLHNFLPTTLPLMRLDPDAVNREAQQWRARLDPLPKPLIAMLVGGATNPFIMNRKVADDLVATAHWIVDELGGTPYITTSRRTTSEVVEVLRRDLPRQAIFYEWSTEGEENPYRALLGKADGFIVTADSVSMMVEVIYLHKPLAIFPLPGGVLGELDQLRRSLAHWLFNPRQKSARDRWRHHLARGVFHLDVFKILSATRDFRAFHRLLVDAGLAVWAGEAFKQPEAELPDDIGVVVQRIEALFHNPE</sequence>
<dbReference type="PANTHER" id="PTHR33986">
    <property type="entry name" value="OS02G0535700 PROTEIN"/>
    <property type="match status" value="1"/>
</dbReference>
<dbReference type="InterPro" id="IPR009367">
    <property type="entry name" value="Elm1-like"/>
</dbReference>
<organism evidence="1 2">
    <name type="scientific">Candidatus Marimicrobium litorale</name>
    <dbReference type="NCBI Taxonomy" id="2518991"/>
    <lineage>
        <taxon>Bacteria</taxon>
        <taxon>Pseudomonadati</taxon>
        <taxon>Pseudomonadota</taxon>
        <taxon>Gammaproteobacteria</taxon>
        <taxon>Cellvibrionales</taxon>
        <taxon>Halieaceae</taxon>
        <taxon>Marimicrobium</taxon>
    </lineage>
</organism>
<name>A0ABT3T6Q9_9GAMM</name>
<protein>
    <submittedName>
        <fullName evidence="1">Nucleoside-diphosphate sugar epimerase</fullName>
    </submittedName>
</protein>
<gene>
    <name evidence="1" type="ORF">EYC82_11385</name>
</gene>
<reference evidence="1" key="1">
    <citation type="submission" date="2019-02" db="EMBL/GenBank/DDBJ databases">
        <authorList>
            <person name="Li S.-H."/>
        </authorList>
    </citation>
    <scope>NUCLEOTIDE SEQUENCE</scope>
    <source>
        <strain evidence="1">IMCC11814</strain>
    </source>
</reference>
<proteinExistence type="predicted"/>
<dbReference type="PANTHER" id="PTHR33986:SF15">
    <property type="entry name" value="MITOCHONDRIAL FISSION PROTEIN ELM1"/>
    <property type="match status" value="1"/>
</dbReference>
<comment type="caution">
    <text evidence="1">The sequence shown here is derived from an EMBL/GenBank/DDBJ whole genome shotgun (WGS) entry which is preliminary data.</text>
</comment>
<accession>A0ABT3T6Q9</accession>
<evidence type="ECO:0000313" key="2">
    <source>
        <dbReference type="Proteomes" id="UP001143304"/>
    </source>
</evidence>
<dbReference type="Pfam" id="PF06258">
    <property type="entry name" value="Mito_fiss_Elm1"/>
    <property type="match status" value="1"/>
</dbReference>
<dbReference type="Proteomes" id="UP001143304">
    <property type="component" value="Unassembled WGS sequence"/>
</dbReference>